<dbReference type="PANTHER" id="PTHR23077">
    <property type="entry name" value="AAA-FAMILY ATPASE"/>
    <property type="match status" value="1"/>
</dbReference>
<protein>
    <submittedName>
        <fullName evidence="6">Spermatogenesis-associated protein 5-like</fullName>
    </submittedName>
</protein>
<keyword evidence="5" id="KW-1185">Reference proteome</keyword>
<evidence type="ECO:0000313" key="5">
    <source>
        <dbReference type="Proteomes" id="UP000694941"/>
    </source>
</evidence>
<evidence type="ECO:0000256" key="2">
    <source>
        <dbReference type="ARBA" id="ARBA00022840"/>
    </source>
</evidence>
<dbReference type="InterPro" id="IPR003959">
    <property type="entry name" value="ATPase_AAA_core"/>
</dbReference>
<evidence type="ECO:0000313" key="6">
    <source>
        <dbReference type="RefSeq" id="XP_013792097.2"/>
    </source>
</evidence>
<dbReference type="Pfam" id="PF00004">
    <property type="entry name" value="AAA"/>
    <property type="match status" value="1"/>
</dbReference>
<dbReference type="Gene3D" id="3.40.50.300">
    <property type="entry name" value="P-loop containing nucleotide triphosphate hydrolases"/>
    <property type="match status" value="1"/>
</dbReference>
<evidence type="ECO:0000256" key="1">
    <source>
        <dbReference type="ARBA" id="ARBA00022741"/>
    </source>
</evidence>
<dbReference type="SMART" id="SM00382">
    <property type="entry name" value="AAA"/>
    <property type="match status" value="1"/>
</dbReference>
<dbReference type="SUPFAM" id="SSF52540">
    <property type="entry name" value="P-loop containing nucleoside triphosphate hydrolases"/>
    <property type="match status" value="1"/>
</dbReference>
<proteinExistence type="predicted"/>
<feature type="domain" description="AAA+ ATPase" evidence="4">
    <location>
        <begin position="167"/>
        <end position="306"/>
    </location>
</feature>
<dbReference type="InterPro" id="IPR003593">
    <property type="entry name" value="AAA+_ATPase"/>
</dbReference>
<evidence type="ECO:0000259" key="4">
    <source>
        <dbReference type="SMART" id="SM00382"/>
    </source>
</evidence>
<dbReference type="GeneID" id="106475967"/>
<keyword evidence="2" id="KW-0067">ATP-binding</keyword>
<accession>A0ABM1C0I0</accession>
<sequence>MASDVCLSSFTGDPEESVSDISEIHVGIQSLEIQGYHDDTVGKSLPDFNHSEKSFVNLDETSNSSIVTSSTPLRKLPLLSSFTENQYKIPRKEHLQEDYQEINQFYLITSSSNLEIAVEKTQHQFQVYKRVSYADIGGLNHQLKLVQEAVEVPMKNSEFLNSCGLQPPRGILLFGPPGTGKTLIAKAVATETKAHFITINGPEIYSKFYGETEARLRNIFQEAIERAPTIIFIDEIDALCTRKDGASSSDQEKRVLATLLTLLDNLPTHGIRRVLLLAATNKPDALEPALRRPGRLDREIEIGIPTATERIEILTKLLLRVKHLLTDADIITLAEAAHGFTGADLAAVCCEGIESQIDVTHLHSSLSSLASQPSLAPTGSHGTTARHVSQFPASAS</sequence>
<keyword evidence="1" id="KW-0547">Nucleotide-binding</keyword>
<name>A0ABM1C0I0_LIMPO</name>
<dbReference type="Gene3D" id="1.10.8.60">
    <property type="match status" value="1"/>
</dbReference>
<feature type="region of interest" description="Disordered" evidence="3">
    <location>
        <begin position="370"/>
        <end position="396"/>
    </location>
</feature>
<dbReference type="InterPro" id="IPR027417">
    <property type="entry name" value="P-loop_NTPase"/>
</dbReference>
<reference evidence="6" key="1">
    <citation type="submission" date="2025-08" db="UniProtKB">
        <authorList>
            <consortium name="RefSeq"/>
        </authorList>
    </citation>
    <scope>IDENTIFICATION</scope>
    <source>
        <tissue evidence="6">Muscle</tissue>
    </source>
</reference>
<organism evidence="5 6">
    <name type="scientific">Limulus polyphemus</name>
    <name type="common">Atlantic horseshoe crab</name>
    <dbReference type="NCBI Taxonomy" id="6850"/>
    <lineage>
        <taxon>Eukaryota</taxon>
        <taxon>Metazoa</taxon>
        <taxon>Ecdysozoa</taxon>
        <taxon>Arthropoda</taxon>
        <taxon>Chelicerata</taxon>
        <taxon>Merostomata</taxon>
        <taxon>Xiphosura</taxon>
        <taxon>Limulidae</taxon>
        <taxon>Limulus</taxon>
    </lineage>
</organism>
<dbReference type="InterPro" id="IPR050168">
    <property type="entry name" value="AAA_ATPase_domain"/>
</dbReference>
<dbReference type="PANTHER" id="PTHR23077:SF171">
    <property type="entry name" value="NUCLEAR VALOSIN-CONTAINING PROTEIN-LIKE"/>
    <property type="match status" value="1"/>
</dbReference>
<feature type="compositionally biased region" description="Polar residues" evidence="3">
    <location>
        <begin position="380"/>
        <end position="396"/>
    </location>
</feature>
<dbReference type="Proteomes" id="UP000694941">
    <property type="component" value="Unplaced"/>
</dbReference>
<gene>
    <name evidence="6" type="primary">LOC106475967</name>
</gene>
<dbReference type="RefSeq" id="XP_013792097.2">
    <property type="nucleotide sequence ID" value="XM_013936643.2"/>
</dbReference>
<evidence type="ECO:0000256" key="3">
    <source>
        <dbReference type="SAM" id="MobiDB-lite"/>
    </source>
</evidence>